<accession>A0A7T8H2W9</accession>
<reference evidence="2" key="1">
    <citation type="submission" date="2021-01" db="EMBL/GenBank/DDBJ databases">
        <title>Caligus Genome Assembly.</title>
        <authorList>
            <person name="Gallardo-Escarate C."/>
        </authorList>
    </citation>
    <scope>NUCLEOTIDE SEQUENCE [LARGE SCALE GENOMIC DNA]</scope>
</reference>
<dbReference type="Proteomes" id="UP000595437">
    <property type="component" value="Chromosome 11"/>
</dbReference>
<evidence type="ECO:0000313" key="1">
    <source>
        <dbReference type="EMBL" id="QQP42433.1"/>
    </source>
</evidence>
<protein>
    <submittedName>
        <fullName evidence="1">Uncharacterized protein</fullName>
    </submittedName>
</protein>
<proteinExistence type="predicted"/>
<name>A0A7T8H2W9_CALRO</name>
<organism evidence="1 2">
    <name type="scientific">Caligus rogercresseyi</name>
    <name type="common">Sea louse</name>
    <dbReference type="NCBI Taxonomy" id="217165"/>
    <lineage>
        <taxon>Eukaryota</taxon>
        <taxon>Metazoa</taxon>
        <taxon>Ecdysozoa</taxon>
        <taxon>Arthropoda</taxon>
        <taxon>Crustacea</taxon>
        <taxon>Multicrustacea</taxon>
        <taxon>Hexanauplia</taxon>
        <taxon>Copepoda</taxon>
        <taxon>Siphonostomatoida</taxon>
        <taxon>Caligidae</taxon>
        <taxon>Caligus</taxon>
    </lineage>
</organism>
<gene>
    <name evidence="1" type="ORF">FKW44_017101</name>
</gene>
<evidence type="ECO:0000313" key="2">
    <source>
        <dbReference type="Proteomes" id="UP000595437"/>
    </source>
</evidence>
<dbReference type="AlphaFoldDB" id="A0A7T8H2W9"/>
<dbReference type="EMBL" id="CP045900">
    <property type="protein sequence ID" value="QQP42433.1"/>
    <property type="molecule type" value="Genomic_DNA"/>
</dbReference>
<keyword evidence="2" id="KW-1185">Reference proteome</keyword>
<sequence length="71" mass="7720">MGPRVPPNTRRVFWGYKFPANGPSGSAEINWGVLGLQIPANGSSGSAEHNWAVLGLQIPRQWALGFCRKQS</sequence>